<dbReference type="InterPro" id="IPR055462">
    <property type="entry name" value="DUF7034"/>
</dbReference>
<dbReference type="Pfam" id="PF24893">
    <property type="entry name" value="DUF7743"/>
    <property type="match status" value="1"/>
</dbReference>
<evidence type="ECO:0000259" key="4">
    <source>
        <dbReference type="Pfam" id="PF23033"/>
    </source>
</evidence>
<evidence type="ECO:0000259" key="6">
    <source>
        <dbReference type="Pfam" id="PF24893"/>
    </source>
</evidence>
<dbReference type="Pfam" id="PF25820">
    <property type="entry name" value="DUF7949"/>
    <property type="match status" value="1"/>
</dbReference>
<dbReference type="Pfam" id="PF23033">
    <property type="entry name" value="DUF7034"/>
    <property type="match status" value="1"/>
</dbReference>
<evidence type="ECO:0000259" key="5">
    <source>
        <dbReference type="Pfam" id="PF23034"/>
    </source>
</evidence>
<comment type="caution">
    <text evidence="8">The sequence shown here is derived from an EMBL/GenBank/DDBJ whole genome shotgun (WGS) entry which is preliminary data.</text>
</comment>
<accession>A0A151ZB03</accession>
<keyword evidence="1" id="KW-0472">Membrane</keyword>
<keyword evidence="9" id="KW-1185">Reference proteome</keyword>
<evidence type="ECO:0000313" key="8">
    <source>
        <dbReference type="EMBL" id="KYQ91115.1"/>
    </source>
</evidence>
<dbReference type="Proteomes" id="UP000076078">
    <property type="component" value="Unassembled WGS sequence"/>
</dbReference>
<proteinExistence type="predicted"/>
<dbReference type="InterPro" id="IPR057709">
    <property type="entry name" value="DUF7949"/>
</dbReference>
<dbReference type="InterPro" id="IPR056645">
    <property type="entry name" value="DUF7743"/>
</dbReference>
<feature type="domain" description="DUF7743" evidence="6">
    <location>
        <begin position="433"/>
        <end position="534"/>
    </location>
</feature>
<dbReference type="PANTHER" id="PTHR31378">
    <property type="entry name" value="EGF-LIKE DOMAIN-CONTAINING PROTEIN-RELATED-RELATED"/>
    <property type="match status" value="1"/>
</dbReference>
<evidence type="ECO:0008006" key="10">
    <source>
        <dbReference type="Google" id="ProtNLM"/>
    </source>
</evidence>
<gene>
    <name evidence="8" type="ORF">DLAC_11705</name>
</gene>
<keyword evidence="1" id="KW-0812">Transmembrane</keyword>
<feature type="signal peptide" evidence="2">
    <location>
        <begin position="1"/>
        <end position="23"/>
    </location>
</feature>
<dbReference type="InterPro" id="IPR054484">
    <property type="entry name" value="ComC_SSD"/>
</dbReference>
<name>A0A151ZB03_TIELA</name>
<feature type="domain" description="DUF7034" evidence="4">
    <location>
        <begin position="804"/>
        <end position="928"/>
    </location>
</feature>
<keyword evidence="2" id="KW-0732">Signal</keyword>
<feature type="transmembrane region" description="Helical" evidence="1">
    <location>
        <begin position="1321"/>
        <end position="1343"/>
    </location>
</feature>
<feature type="chain" id="PRO_5007593087" description="EGF-like domain-containing protein" evidence="2">
    <location>
        <begin position="24"/>
        <end position="1362"/>
    </location>
</feature>
<dbReference type="InParanoid" id="A0A151ZB03"/>
<sequence>MKTSLKVFLFLCSTFILNYTVSGYTFVDQTEDILNQAYGSLTNGYCFYIYNIVVTRESGDLEITSVNSVGSVNISSSAGNPISQTFANQWIGSISIIFIANTQGSFQIAVNGGTVIASIPFNCISMPYPIQQLNTGLTFIKYQDSYHTTLKFNVTRPISFDPNSPFFSVNSPYNCKFSALSTQNYAMSCSIPAIIPVYPVPKNIVVTIKNVLDTSQFFDILIPTFVKTIPTSETYSPSSQVYQDNLASPDCVKTFYLLWNGSLSGDSYYQTTTSTDVPITNFISSISLQKYKKVLANQNSILSLYSKSYTSLDNGSSSKYKMIVTQNYTSLEIASFDYLNINIPFRIKPVFGVTSWQGDRVVDYVLNSDTLNIPFVSEISIGSYTIQTKLNYPYGIFSTYRTIYQFDSVIVDLNYQMNLNFYGRASTTSGSVLDTNPPIINSLELIGIGGLQTLVRISVSSSSGFFKMVINFDFQMTSADLVSGSLQNGIFEKVWDNKNLEYIEKNGNGFIQLYDIAGNKVNSWVKSYNVSSIPNIIIQPQASVLERLSYPDITYFFFYQREMDLSTSAVSNTLYVNFTNVNKDTMVSLQIFDGIDKTFWGKWDNLLNLFSIDFTIQPRAIAGVIEWKLTYPLIEYYSYMLPYYGFNNQQLIAITPVSDRMPPLISKLVPTQTSSFISWDVTITDQYNGIKSGKFSVLGDYDLKPYNFSFVVDASSSPMTYQYTINITLPTECVNTVYTLNYVELTDKLGLTSFYEYQNMELPYKSQFLIDNNDINPFLPILADYQNRSIALTCTPFVDDPSPPELKEFSTSVSTLDVGSNQRDFDISFTVADYNNVSSISTRHLPFCYAHGPMLETYKVEAELVSNNPLYTAEFVCHMKIPYGFGIPSTGIYFSIHGYADVNSNIAGFTYFQLTQLTSSSSMPITFSRAIPVIRETSPIKQNSHTITLYGYQFGEDSQIKIEYVGGNSTSSTPTFLSTSVIIFDGITAGQKGYNISVVGSSVQSNVIQFTFPDTQPPVTRAPQSCPGIPECGGPTQGTCDGFGTCRCIKPWVGFDCQSQVVVIDPIIDPNNPGGGIDYNTTLPDGETITIKGIINVISLRELKPDGSLFIELPFNKWYYTNITGNSSDTLRFLYQSNITQNSLTTLVSVTLEFFKVEKEIIFANQPVQMLPSSLKYNIQLSEYSFNSKVNYLQVVMSSSIQASVEDTCTFQESNQNGENSDYFKLQINQNSLYGRFIKRGLVDNKIRSISNSLLNSTEIQSSQTSNFVSQFVGINIPNYSKSAILDPDFSLLIDSRPAKEQQTSVCQSIDDSGLSKTQKIGIIIGCVIFGLIIIISVTYYIYKKRQQTRWTNSINNKISKN</sequence>
<feature type="domain" description="ComC supersandwich" evidence="3">
    <location>
        <begin position="1116"/>
        <end position="1293"/>
    </location>
</feature>
<reference evidence="8 9" key="1">
    <citation type="submission" date="2015-12" db="EMBL/GenBank/DDBJ databases">
        <title>Dictyostelia acquired genes for synthesis and detection of signals that induce cell-type specialization by lateral gene transfer from prokaryotes.</title>
        <authorList>
            <person name="Gloeckner G."/>
            <person name="Schaap P."/>
        </authorList>
    </citation>
    <scope>NUCLEOTIDE SEQUENCE [LARGE SCALE GENOMIC DNA]</scope>
    <source>
        <strain evidence="8 9">TK</strain>
    </source>
</reference>
<evidence type="ECO:0000259" key="3">
    <source>
        <dbReference type="Pfam" id="PF22933"/>
    </source>
</evidence>
<dbReference type="InterPro" id="IPR055463">
    <property type="entry name" value="DUF7035"/>
</dbReference>
<evidence type="ECO:0000313" key="9">
    <source>
        <dbReference type="Proteomes" id="UP000076078"/>
    </source>
</evidence>
<feature type="domain" description="DUF7949" evidence="7">
    <location>
        <begin position="1026"/>
        <end position="1061"/>
    </location>
</feature>
<dbReference type="OMA" id="QYTINIT"/>
<evidence type="ECO:0000259" key="7">
    <source>
        <dbReference type="Pfam" id="PF25820"/>
    </source>
</evidence>
<dbReference type="OrthoDB" id="21537at2759"/>
<organism evidence="8 9">
    <name type="scientific">Tieghemostelium lacteum</name>
    <name type="common">Slime mold</name>
    <name type="synonym">Dictyostelium lacteum</name>
    <dbReference type="NCBI Taxonomy" id="361077"/>
    <lineage>
        <taxon>Eukaryota</taxon>
        <taxon>Amoebozoa</taxon>
        <taxon>Evosea</taxon>
        <taxon>Eumycetozoa</taxon>
        <taxon>Dictyostelia</taxon>
        <taxon>Dictyosteliales</taxon>
        <taxon>Raperosteliaceae</taxon>
        <taxon>Tieghemostelium</taxon>
    </lineage>
</organism>
<dbReference type="Pfam" id="PF22933">
    <property type="entry name" value="ComC_SSD"/>
    <property type="match status" value="1"/>
</dbReference>
<evidence type="ECO:0000256" key="1">
    <source>
        <dbReference type="SAM" id="Phobius"/>
    </source>
</evidence>
<dbReference type="EMBL" id="LODT01000035">
    <property type="protein sequence ID" value="KYQ91115.1"/>
    <property type="molecule type" value="Genomic_DNA"/>
</dbReference>
<protein>
    <recommendedName>
        <fullName evidence="10">EGF-like domain-containing protein</fullName>
    </recommendedName>
</protein>
<feature type="domain" description="DUF7035" evidence="5">
    <location>
        <begin position="659"/>
        <end position="795"/>
    </location>
</feature>
<evidence type="ECO:0000256" key="2">
    <source>
        <dbReference type="SAM" id="SignalP"/>
    </source>
</evidence>
<dbReference type="Pfam" id="PF23034">
    <property type="entry name" value="DUF7035"/>
    <property type="match status" value="1"/>
</dbReference>
<dbReference type="PANTHER" id="PTHR31378:SF17">
    <property type="match status" value="1"/>
</dbReference>
<keyword evidence="1" id="KW-1133">Transmembrane helix</keyword>